<reference evidence="5 6" key="1">
    <citation type="submission" date="2019-03" db="EMBL/GenBank/DDBJ databases">
        <title>Paraburkholderia sp. 7MH5, isolated from subtropical forest soil.</title>
        <authorList>
            <person name="Gao Z.-H."/>
            <person name="Qiu L.-H."/>
        </authorList>
    </citation>
    <scope>NUCLEOTIDE SEQUENCE [LARGE SCALE GENOMIC DNA]</scope>
    <source>
        <strain evidence="5 6">7MH5</strain>
    </source>
</reference>
<dbReference type="InterPro" id="IPR000014">
    <property type="entry name" value="PAS"/>
</dbReference>
<feature type="transmembrane region" description="Helical" evidence="3">
    <location>
        <begin position="26"/>
        <end position="46"/>
    </location>
</feature>
<keyword evidence="3" id="KW-0812">Transmembrane</keyword>
<dbReference type="Pfam" id="PF00990">
    <property type="entry name" value="GGDEF"/>
    <property type="match status" value="1"/>
</dbReference>
<feature type="transmembrane region" description="Helical" evidence="3">
    <location>
        <begin position="291"/>
        <end position="312"/>
    </location>
</feature>
<keyword evidence="3" id="KW-1133">Transmembrane helix</keyword>
<dbReference type="GO" id="GO:0005886">
    <property type="term" value="C:plasma membrane"/>
    <property type="evidence" value="ECO:0007669"/>
    <property type="project" value="TreeGrafter"/>
</dbReference>
<dbReference type="GO" id="GO:0052621">
    <property type="term" value="F:diguanylate cyclase activity"/>
    <property type="evidence" value="ECO:0007669"/>
    <property type="project" value="UniProtKB-EC"/>
</dbReference>
<dbReference type="KEGG" id="ppai:E1956_30170"/>
<sequence length="610" mass="67025">MPSPPPPTTQSWTLHPATRKSWMREILALLTVLVAANIFVNAWQSWHDFRAADRQAAEQLTAQTSLVARLIEDRLRDLDAMMSATQTLIDEGKASNEALVNLTQTLQLSLGDTLIAVFDANGRMLAASRANARDEIPGFDAIFAQVRATPAARLWLPVVWGNRGAMVVAARHIGQNGRLDAVTIHLVPLEQHLLDNAKLIPGTALLLRDNAQRIVARYPEVEGLAVGQRLTDDVNARAGPIKGTFYALWLRDHTERLVAQQRIGLGSNTTYWTLDLGYAIGTFRDSLWTSLYLNLAGAALLLAMLAGGFILIGRQTELNARVQRYASTVSTIVGNMPTPVAVVDMKSQRILLGNDALLAVFGALADKGQPFAQLFVDEAHWTRMQAESANEPAPFQTRSGIRHMLVHCTRLPGLAEKSDGDPLLVVLTDITHQHLLLKQLQTDADFDPLTGLANRRYFEKAAAQAVEHARRHHSPLSVLALDLDFFKRVNDTWGHAVGDRVLKVASHVFEAALREDDLAARIGGEEFAAILLDTPEAQARRVAERIRQALQDTPIPLDTGETLSQTCSIGIACYDEAETRLDATLKRADEALYAAKHAGRNRVQLWGEAS</sequence>
<dbReference type="AlphaFoldDB" id="A0A4P7CYT1"/>
<dbReference type="InterPro" id="IPR029787">
    <property type="entry name" value="Nucleotide_cyclase"/>
</dbReference>
<dbReference type="CDD" id="cd01949">
    <property type="entry name" value="GGDEF"/>
    <property type="match status" value="1"/>
</dbReference>
<dbReference type="OrthoDB" id="9813903at2"/>
<keyword evidence="3" id="KW-0472">Membrane</keyword>
<dbReference type="FunFam" id="3.30.70.270:FF:000001">
    <property type="entry name" value="Diguanylate cyclase domain protein"/>
    <property type="match status" value="1"/>
</dbReference>
<dbReference type="PANTHER" id="PTHR45138:SF9">
    <property type="entry name" value="DIGUANYLATE CYCLASE DGCM-RELATED"/>
    <property type="match status" value="1"/>
</dbReference>
<evidence type="ECO:0000259" key="4">
    <source>
        <dbReference type="PROSITE" id="PS50887"/>
    </source>
</evidence>
<dbReference type="SMART" id="SM00267">
    <property type="entry name" value="GGDEF"/>
    <property type="match status" value="1"/>
</dbReference>
<dbReference type="Gene3D" id="3.30.70.270">
    <property type="match status" value="1"/>
</dbReference>
<evidence type="ECO:0000313" key="6">
    <source>
        <dbReference type="Proteomes" id="UP000295727"/>
    </source>
</evidence>
<dbReference type="Gene3D" id="3.30.450.20">
    <property type="entry name" value="PAS domain"/>
    <property type="match status" value="2"/>
</dbReference>
<dbReference type="InterPro" id="IPR043128">
    <property type="entry name" value="Rev_trsase/Diguanyl_cyclase"/>
</dbReference>
<feature type="domain" description="GGDEF" evidence="4">
    <location>
        <begin position="474"/>
        <end position="608"/>
    </location>
</feature>
<dbReference type="GO" id="GO:0043709">
    <property type="term" value="P:cell adhesion involved in single-species biofilm formation"/>
    <property type="evidence" value="ECO:0007669"/>
    <property type="project" value="TreeGrafter"/>
</dbReference>
<keyword evidence="6" id="KW-1185">Reference proteome</keyword>
<dbReference type="NCBIfam" id="TIGR00254">
    <property type="entry name" value="GGDEF"/>
    <property type="match status" value="1"/>
</dbReference>
<dbReference type="PROSITE" id="PS50887">
    <property type="entry name" value="GGDEF"/>
    <property type="match status" value="1"/>
</dbReference>
<dbReference type="PANTHER" id="PTHR45138">
    <property type="entry name" value="REGULATORY COMPONENTS OF SENSORY TRANSDUCTION SYSTEM"/>
    <property type="match status" value="1"/>
</dbReference>
<dbReference type="Proteomes" id="UP000295727">
    <property type="component" value="Chromosome 3"/>
</dbReference>
<gene>
    <name evidence="5" type="ORF">E1956_30170</name>
</gene>
<dbReference type="GO" id="GO:1902201">
    <property type="term" value="P:negative regulation of bacterial-type flagellum-dependent cell motility"/>
    <property type="evidence" value="ECO:0007669"/>
    <property type="project" value="TreeGrafter"/>
</dbReference>
<dbReference type="SUPFAM" id="SSF55073">
    <property type="entry name" value="Nucleotide cyclase"/>
    <property type="match status" value="1"/>
</dbReference>
<accession>A0A4P7CYT1</accession>
<dbReference type="EC" id="2.7.7.65" evidence="1"/>
<evidence type="ECO:0000313" key="5">
    <source>
        <dbReference type="EMBL" id="QBR01456.1"/>
    </source>
</evidence>
<evidence type="ECO:0000256" key="3">
    <source>
        <dbReference type="SAM" id="Phobius"/>
    </source>
</evidence>
<proteinExistence type="predicted"/>
<organism evidence="5 6">
    <name type="scientific">Paraburkholderia pallida</name>
    <dbReference type="NCBI Taxonomy" id="2547399"/>
    <lineage>
        <taxon>Bacteria</taxon>
        <taxon>Pseudomonadati</taxon>
        <taxon>Pseudomonadota</taxon>
        <taxon>Betaproteobacteria</taxon>
        <taxon>Burkholderiales</taxon>
        <taxon>Burkholderiaceae</taxon>
        <taxon>Paraburkholderia</taxon>
    </lineage>
</organism>
<dbReference type="EMBL" id="CP038150">
    <property type="protein sequence ID" value="QBR01456.1"/>
    <property type="molecule type" value="Genomic_DNA"/>
</dbReference>
<protein>
    <recommendedName>
        <fullName evidence="1">diguanylate cyclase</fullName>
        <ecNumber evidence="1">2.7.7.65</ecNumber>
    </recommendedName>
</protein>
<name>A0A4P7CYT1_9BURK</name>
<evidence type="ECO:0000256" key="2">
    <source>
        <dbReference type="ARBA" id="ARBA00034247"/>
    </source>
</evidence>
<dbReference type="Pfam" id="PF13188">
    <property type="entry name" value="PAS_8"/>
    <property type="match status" value="1"/>
</dbReference>
<evidence type="ECO:0000256" key="1">
    <source>
        <dbReference type="ARBA" id="ARBA00012528"/>
    </source>
</evidence>
<comment type="catalytic activity">
    <reaction evidence="2">
        <text>2 GTP = 3',3'-c-di-GMP + 2 diphosphate</text>
        <dbReference type="Rhea" id="RHEA:24898"/>
        <dbReference type="ChEBI" id="CHEBI:33019"/>
        <dbReference type="ChEBI" id="CHEBI:37565"/>
        <dbReference type="ChEBI" id="CHEBI:58805"/>
        <dbReference type="EC" id="2.7.7.65"/>
    </reaction>
</comment>
<dbReference type="InterPro" id="IPR000160">
    <property type="entry name" value="GGDEF_dom"/>
</dbReference>
<dbReference type="InterPro" id="IPR050469">
    <property type="entry name" value="Diguanylate_Cyclase"/>
</dbReference>